<dbReference type="EMBL" id="FOZZ01000013">
    <property type="protein sequence ID" value="SFT11949.1"/>
    <property type="molecule type" value="Genomic_DNA"/>
</dbReference>
<feature type="compositionally biased region" description="Low complexity" evidence="1">
    <location>
        <begin position="401"/>
        <end position="437"/>
    </location>
</feature>
<name>A0A1I6VE36_9SPHI</name>
<evidence type="ECO:0000313" key="4">
    <source>
        <dbReference type="Proteomes" id="UP000198785"/>
    </source>
</evidence>
<evidence type="ECO:0000256" key="2">
    <source>
        <dbReference type="SAM" id="SignalP"/>
    </source>
</evidence>
<organism evidence="3 4">
    <name type="scientific">Sphingobacterium wenxiniae</name>
    <dbReference type="NCBI Taxonomy" id="683125"/>
    <lineage>
        <taxon>Bacteria</taxon>
        <taxon>Pseudomonadati</taxon>
        <taxon>Bacteroidota</taxon>
        <taxon>Sphingobacteriia</taxon>
        <taxon>Sphingobacteriales</taxon>
        <taxon>Sphingobacteriaceae</taxon>
        <taxon>Sphingobacterium</taxon>
    </lineage>
</organism>
<protein>
    <recommendedName>
        <fullName evidence="5">YXWGXW repeat-containing protein</fullName>
    </recommendedName>
</protein>
<feature type="compositionally biased region" description="Basic and acidic residues" evidence="1">
    <location>
        <begin position="247"/>
        <end position="256"/>
    </location>
</feature>
<sequence length="444" mass="51415">MRRRYTSTLLVALVAFFSSVFFHKTTSAQSYGSVSFDVFYNELSPYGYWDRDAHYGDIWFPDVDANFRPYGTNGYWAMTEYGNTWVSHYDWGWAPFHYGRWVYTNYRGWGWIPGYEWGPAWVDWRSGGGYYGWAPMAPRVGVTVSVGVPVNLWIFLPTRRIYDQHIYRHWSYGQRTVYNRTTIINNTYVVNNHHYYGGPSRRDIERNTGRRVLVRDIRTADRPGRHQVDKRSVSLYRPDRGASNSRVTDRNADTRSRVTQNTNGQRELRIGNNENSNSRNSRTATENRTNRQGTTNSRRVENSNRGQAQGNTRTDRNRTSTERPTVRKESTQAPTNRTSVERNSRQSQNVERSAPQRTPRATQPQQNNDSRQNNTIQRSAPQRNKSREPQRQNSAPVQVHQASSRSSAPTASRQSSPRVERAASTSRSQSSSSGQQRASERTRR</sequence>
<feature type="compositionally biased region" description="Polar residues" evidence="1">
    <location>
        <begin position="292"/>
        <end position="312"/>
    </location>
</feature>
<feature type="compositionally biased region" description="Low complexity" evidence="1">
    <location>
        <begin position="272"/>
        <end position="291"/>
    </location>
</feature>
<keyword evidence="4" id="KW-1185">Reference proteome</keyword>
<feature type="region of interest" description="Disordered" evidence="1">
    <location>
        <begin position="219"/>
        <end position="444"/>
    </location>
</feature>
<dbReference type="RefSeq" id="WP_212611694.1">
    <property type="nucleotide sequence ID" value="NZ_FOZZ01000013.1"/>
</dbReference>
<feature type="compositionally biased region" description="Low complexity" evidence="1">
    <location>
        <begin position="355"/>
        <end position="366"/>
    </location>
</feature>
<dbReference type="Pfam" id="PF20245">
    <property type="entry name" value="DUF6600"/>
    <property type="match status" value="1"/>
</dbReference>
<dbReference type="Proteomes" id="UP000198785">
    <property type="component" value="Unassembled WGS sequence"/>
</dbReference>
<evidence type="ECO:0000313" key="3">
    <source>
        <dbReference type="EMBL" id="SFT11949.1"/>
    </source>
</evidence>
<dbReference type="InterPro" id="IPR046535">
    <property type="entry name" value="DUF6600"/>
</dbReference>
<evidence type="ECO:0000256" key="1">
    <source>
        <dbReference type="SAM" id="MobiDB-lite"/>
    </source>
</evidence>
<keyword evidence="2" id="KW-0732">Signal</keyword>
<feature type="signal peptide" evidence="2">
    <location>
        <begin position="1"/>
        <end position="23"/>
    </location>
</feature>
<feature type="compositionally biased region" description="Polar residues" evidence="1">
    <location>
        <begin position="367"/>
        <end position="383"/>
    </location>
</feature>
<accession>A0A1I6VE36</accession>
<feature type="chain" id="PRO_5011648111" description="YXWGXW repeat-containing protein" evidence="2">
    <location>
        <begin position="24"/>
        <end position="444"/>
    </location>
</feature>
<feature type="compositionally biased region" description="Basic and acidic residues" evidence="1">
    <location>
        <begin position="219"/>
        <end position="240"/>
    </location>
</feature>
<reference evidence="3 4" key="1">
    <citation type="submission" date="2016-10" db="EMBL/GenBank/DDBJ databases">
        <authorList>
            <person name="de Groot N.N."/>
        </authorList>
    </citation>
    <scope>NUCLEOTIDE SEQUENCE [LARGE SCALE GENOMIC DNA]</scope>
    <source>
        <strain evidence="3 4">DSM 22789</strain>
    </source>
</reference>
<dbReference type="AlphaFoldDB" id="A0A1I6VE36"/>
<proteinExistence type="predicted"/>
<gene>
    <name evidence="3" type="ORF">SAMN05660206_11326</name>
</gene>
<feature type="compositionally biased region" description="Basic and acidic residues" evidence="1">
    <location>
        <begin position="313"/>
        <end position="330"/>
    </location>
</feature>
<dbReference type="STRING" id="683125.SAMN05660206_11326"/>
<evidence type="ECO:0008006" key="5">
    <source>
        <dbReference type="Google" id="ProtNLM"/>
    </source>
</evidence>